<feature type="region of interest" description="Disordered" evidence="1">
    <location>
        <begin position="1"/>
        <end position="33"/>
    </location>
</feature>
<gene>
    <name evidence="2" type="ORF">I79_016317</name>
</gene>
<name>G3HZ22_CRIGR</name>
<evidence type="ECO:0000256" key="1">
    <source>
        <dbReference type="SAM" id="MobiDB-lite"/>
    </source>
</evidence>
<reference evidence="3" key="1">
    <citation type="journal article" date="2011" name="Nat. Biotechnol.">
        <title>The genomic sequence of the Chinese hamster ovary (CHO)-K1 cell line.</title>
        <authorList>
            <person name="Xu X."/>
            <person name="Nagarajan H."/>
            <person name="Lewis N.E."/>
            <person name="Pan S."/>
            <person name="Cai Z."/>
            <person name="Liu X."/>
            <person name="Chen W."/>
            <person name="Xie M."/>
            <person name="Wang W."/>
            <person name="Hammond S."/>
            <person name="Andersen M.R."/>
            <person name="Neff N."/>
            <person name="Passarelli B."/>
            <person name="Koh W."/>
            <person name="Fan H.C."/>
            <person name="Wang J."/>
            <person name="Gui Y."/>
            <person name="Lee K.H."/>
            <person name="Betenbaugh M.J."/>
            <person name="Quake S.R."/>
            <person name="Famili I."/>
            <person name="Palsson B.O."/>
            <person name="Wang J."/>
        </authorList>
    </citation>
    <scope>NUCLEOTIDE SEQUENCE [LARGE SCALE GENOMIC DNA]</scope>
    <source>
        <strain evidence="3">CHO K1 cell line</strain>
    </source>
</reference>
<evidence type="ECO:0000313" key="2">
    <source>
        <dbReference type="EMBL" id="EGW08525.1"/>
    </source>
</evidence>
<accession>G3HZ22</accession>
<organism evidence="2 3">
    <name type="scientific">Cricetulus griseus</name>
    <name type="common">Chinese hamster</name>
    <name type="synonym">Cricetulus barabensis griseus</name>
    <dbReference type="NCBI Taxonomy" id="10029"/>
    <lineage>
        <taxon>Eukaryota</taxon>
        <taxon>Metazoa</taxon>
        <taxon>Chordata</taxon>
        <taxon>Craniata</taxon>
        <taxon>Vertebrata</taxon>
        <taxon>Euteleostomi</taxon>
        <taxon>Mammalia</taxon>
        <taxon>Eutheria</taxon>
        <taxon>Euarchontoglires</taxon>
        <taxon>Glires</taxon>
        <taxon>Rodentia</taxon>
        <taxon>Myomorpha</taxon>
        <taxon>Muroidea</taxon>
        <taxon>Cricetidae</taxon>
        <taxon>Cricetinae</taxon>
        <taxon>Cricetulus</taxon>
    </lineage>
</organism>
<dbReference type="Proteomes" id="UP000001075">
    <property type="component" value="Unassembled WGS sequence"/>
</dbReference>
<protein>
    <submittedName>
        <fullName evidence="2">Uncharacterized protein</fullName>
    </submittedName>
</protein>
<dbReference type="EMBL" id="JH000956">
    <property type="protein sequence ID" value="EGW08525.1"/>
    <property type="molecule type" value="Genomic_DNA"/>
</dbReference>
<proteinExistence type="predicted"/>
<evidence type="ECO:0000313" key="3">
    <source>
        <dbReference type="Proteomes" id="UP000001075"/>
    </source>
</evidence>
<dbReference type="InParanoid" id="G3HZ22"/>
<dbReference type="AlphaFoldDB" id="G3HZ22"/>
<sequence length="120" mass="12973">MPVALALGQSITRCPHPPTSGRSARSDGPAPWLSRGRFLVTTRDRSSRCLRPQRGLHAAELTLSRRTLSPRRARKPCLAPTGGAPARPQESPPRGHAPAPVRLRTSDQRGGWGDIESVSQ</sequence>
<feature type="region of interest" description="Disordered" evidence="1">
    <location>
        <begin position="61"/>
        <end position="120"/>
    </location>
</feature>